<dbReference type="Proteomes" id="UP000030747">
    <property type="component" value="Unassembled WGS sequence"/>
</dbReference>
<evidence type="ECO:0000313" key="4">
    <source>
        <dbReference type="Proteomes" id="UP000030747"/>
    </source>
</evidence>
<feature type="coiled-coil region" evidence="1">
    <location>
        <begin position="179"/>
        <end position="271"/>
    </location>
</feature>
<dbReference type="OMA" id="MAAKDAY"/>
<proteinExistence type="predicted"/>
<evidence type="ECO:0000313" key="3">
    <source>
        <dbReference type="EMBL" id="CDJ37344.1"/>
    </source>
</evidence>
<dbReference type="VEuPathDB" id="ToxoDB:ETH_00006415"/>
<dbReference type="VEuPathDB" id="ToxoDB:ETH2_1470000"/>
<dbReference type="OrthoDB" id="360985at2759"/>
<gene>
    <name evidence="3" type="ORF">ETH_00006415</name>
</gene>
<accession>U6KHF0</accession>
<dbReference type="AlphaFoldDB" id="U6KHF0"/>
<reference evidence="3" key="1">
    <citation type="submission" date="2013-10" db="EMBL/GenBank/DDBJ databases">
        <title>Genomic analysis of the causative agents of coccidiosis in chickens.</title>
        <authorList>
            <person name="Reid A.J."/>
            <person name="Blake D."/>
            <person name="Billington K."/>
            <person name="Browne H."/>
            <person name="Dunn M."/>
            <person name="Hung S."/>
            <person name="Kawahara F."/>
            <person name="Miranda-Saavedra D."/>
            <person name="Mourier T."/>
            <person name="Nagra H."/>
            <person name="Otto T.D."/>
            <person name="Rawlings N."/>
            <person name="Sanchez A."/>
            <person name="Sanders M."/>
            <person name="Subramaniam C."/>
            <person name="Tay Y."/>
            <person name="Dear P."/>
            <person name="Doerig C."/>
            <person name="Gruber A."/>
            <person name="Parkinson J."/>
            <person name="Shirley M."/>
            <person name="Wan K.L."/>
            <person name="Berriman M."/>
            <person name="Tomley F."/>
            <person name="Pain A."/>
        </authorList>
    </citation>
    <scope>NUCLEOTIDE SEQUENCE [LARGE SCALE GENOMIC DNA]</scope>
    <source>
        <strain evidence="3">Houghton</strain>
    </source>
</reference>
<protein>
    <submittedName>
        <fullName evidence="3">High molecular mass nuclear antigen, putative</fullName>
    </submittedName>
</protein>
<keyword evidence="1" id="KW-0175">Coiled coil</keyword>
<reference evidence="3" key="2">
    <citation type="submission" date="2013-10" db="EMBL/GenBank/DDBJ databases">
        <authorList>
            <person name="Aslett M."/>
        </authorList>
    </citation>
    <scope>NUCLEOTIDE SEQUENCE [LARGE SCALE GENOMIC DNA]</scope>
    <source>
        <strain evidence="3">Houghton</strain>
    </source>
</reference>
<feature type="compositionally biased region" description="Polar residues" evidence="2">
    <location>
        <begin position="606"/>
        <end position="648"/>
    </location>
</feature>
<sequence length="766" mass="85104">MTLLQCGDICPVPRRHLLKRLPYSSSMHPVTYADTGSAPVTSHYISYPLHTAFNVVPQKVSTSSGAVYPTNYVDEVSGLCASSPLSSFTTAYQHVQPPLPADGQANVFVAPPGELSYVRPPHSRSSNNRKPVEPQPSQYVRVPEPGTQSRGKLNGEPYRPRATTSPAAIAPNTTTTSYQNDWEQEAKRLQHILNARENELDMKEAELQDALSKLQEHLKQGNAAQEATTHGISGAALKEQEAELKTMRRRIEVLRHERQELMELLLQKERQATALNSIDPAAKEASAVQLGIQAISMVQGAAELRGKLELAEAEIKTLRAERAATDELQQHTFEKLTEKRKEAAELLELLSQRDMKVARIETYLQQKSRELDSLSTHAKERLKKEQQKREQAEQEYRVAVEQCNAFKTTLASRDERILQLQAEVVRRDTLLKQLEERVHVLSDDLTGAHSQLQQMLKAMAAKDAYMQELEAQLRKNDTERQLAYLTEVSKSRKLALDTRIQQELCRAAINDKREKLAEAKQDLFRSRTAMERIRKAIGCAETTENCYVRSEALQSHEQHSHPVEPSQISPLASTGIPAVPVDESLRHMQADFLVLNPSPEARQKPATATNQLSASVKHPISSNKFQVTSTAAQPTSKPPSSASRTSTPGYGLQPEQFFPPYTPVRDDPLDEAVAHLCELPEYRSLAAHICRLGPGSYLCCMNEVAMELQKNSTVWVKLPGGQRITLASYFDVLRSTLEACPGTAASGIPLSGTTKTGVQSNTKEGN</sequence>
<keyword evidence="4" id="KW-1185">Reference proteome</keyword>
<organism evidence="3 4">
    <name type="scientific">Eimeria tenella</name>
    <name type="common">Coccidian parasite</name>
    <dbReference type="NCBI Taxonomy" id="5802"/>
    <lineage>
        <taxon>Eukaryota</taxon>
        <taxon>Sar</taxon>
        <taxon>Alveolata</taxon>
        <taxon>Apicomplexa</taxon>
        <taxon>Conoidasida</taxon>
        <taxon>Coccidia</taxon>
        <taxon>Eucoccidiorida</taxon>
        <taxon>Eimeriorina</taxon>
        <taxon>Eimeriidae</taxon>
        <taxon>Eimeria</taxon>
    </lineage>
</organism>
<evidence type="ECO:0000256" key="1">
    <source>
        <dbReference type="SAM" id="Coils"/>
    </source>
</evidence>
<feature type="coiled-coil region" evidence="1">
    <location>
        <begin position="301"/>
        <end position="451"/>
    </location>
</feature>
<dbReference type="GeneID" id="25250488"/>
<feature type="compositionally biased region" description="Polar residues" evidence="2">
    <location>
        <begin position="162"/>
        <end position="176"/>
    </location>
</feature>
<feature type="region of interest" description="Disordered" evidence="2">
    <location>
        <begin position="597"/>
        <end position="656"/>
    </location>
</feature>
<dbReference type="RefSeq" id="XP_013228182.1">
    <property type="nucleotide sequence ID" value="XM_013372728.1"/>
</dbReference>
<evidence type="ECO:0000256" key="2">
    <source>
        <dbReference type="SAM" id="MobiDB-lite"/>
    </source>
</evidence>
<name>U6KHF0_EIMTE</name>
<dbReference type="EMBL" id="HG673756">
    <property type="protein sequence ID" value="CDJ37344.1"/>
    <property type="molecule type" value="Genomic_DNA"/>
</dbReference>
<feature type="region of interest" description="Disordered" evidence="2">
    <location>
        <begin position="112"/>
        <end position="176"/>
    </location>
</feature>